<proteinExistence type="predicted"/>
<feature type="transmembrane region" description="Helical" evidence="1">
    <location>
        <begin position="173"/>
        <end position="191"/>
    </location>
</feature>
<feature type="signal peptide" evidence="2">
    <location>
        <begin position="1"/>
        <end position="21"/>
    </location>
</feature>
<gene>
    <name evidence="3" type="ORF">A3K49_02640</name>
</gene>
<feature type="transmembrane region" description="Helical" evidence="1">
    <location>
        <begin position="212"/>
        <end position="232"/>
    </location>
</feature>
<dbReference type="AlphaFoldDB" id="A0A1F4T5W5"/>
<evidence type="ECO:0000313" key="4">
    <source>
        <dbReference type="Proteomes" id="UP000178602"/>
    </source>
</evidence>
<keyword evidence="2" id="KW-0732">Signal</keyword>
<name>A0A1F4T5W5_UNCSA</name>
<evidence type="ECO:0008006" key="5">
    <source>
        <dbReference type="Google" id="ProtNLM"/>
    </source>
</evidence>
<organism evidence="3 4">
    <name type="scientific">candidate division WOR-1 bacterium RIFOXYC12_FULL_54_18</name>
    <dbReference type="NCBI Taxonomy" id="1802584"/>
    <lineage>
        <taxon>Bacteria</taxon>
        <taxon>Bacillati</taxon>
        <taxon>Saganbacteria</taxon>
    </lineage>
</organism>
<evidence type="ECO:0000256" key="2">
    <source>
        <dbReference type="SAM" id="SignalP"/>
    </source>
</evidence>
<evidence type="ECO:0000256" key="1">
    <source>
        <dbReference type="SAM" id="Phobius"/>
    </source>
</evidence>
<sequence>MNFRRAILILLLTIPCFSAFAEEINIPFQKTPGQDYLESPAMMIDSLENSTLSLKLNCSNDGLARLYWITSYDQRFEQSKSIWFYTKRGVHTYYLNIPSQNPYWIGWIKRLIIAPESPGKIEILASTVSRGNWLTFLASGWQEFWGPKGRAQTGFSINVTHSSPLYGNSINVYFYWLIGLAFIFSFVFYLFKARPKSFEEYLIPFNSAAKTAFAAILASWLLLALNADLNYFSLFKVNYQKYFGKTIDQKHAEAYGEDYLTFLKFTADKLPRKPVSFVVYSSINSPELAGRLFLAPHILASDVNKLPDYILVFYPTPDQIKQLRGLPVLAKLDANKYIVKGKKK</sequence>
<keyword evidence="1" id="KW-0472">Membrane</keyword>
<keyword evidence="1" id="KW-0812">Transmembrane</keyword>
<feature type="chain" id="PRO_5009514478" description="7TM-DISM receptor extracellular domain-containing protein" evidence="2">
    <location>
        <begin position="22"/>
        <end position="344"/>
    </location>
</feature>
<protein>
    <recommendedName>
        <fullName evidence="5">7TM-DISM receptor extracellular domain-containing protein</fullName>
    </recommendedName>
</protein>
<accession>A0A1F4T5W5</accession>
<reference evidence="3 4" key="1">
    <citation type="journal article" date="2016" name="Nat. Commun.">
        <title>Thousands of microbial genomes shed light on interconnected biogeochemical processes in an aquifer system.</title>
        <authorList>
            <person name="Anantharaman K."/>
            <person name="Brown C.T."/>
            <person name="Hug L.A."/>
            <person name="Sharon I."/>
            <person name="Castelle C.J."/>
            <person name="Probst A.J."/>
            <person name="Thomas B.C."/>
            <person name="Singh A."/>
            <person name="Wilkins M.J."/>
            <person name="Karaoz U."/>
            <person name="Brodie E.L."/>
            <person name="Williams K.H."/>
            <person name="Hubbard S.S."/>
            <person name="Banfield J.F."/>
        </authorList>
    </citation>
    <scope>NUCLEOTIDE SEQUENCE [LARGE SCALE GENOMIC DNA]</scope>
</reference>
<evidence type="ECO:0000313" key="3">
    <source>
        <dbReference type="EMBL" id="OGC27889.1"/>
    </source>
</evidence>
<dbReference type="Proteomes" id="UP000178602">
    <property type="component" value="Unassembled WGS sequence"/>
</dbReference>
<keyword evidence="1" id="KW-1133">Transmembrane helix</keyword>
<dbReference type="EMBL" id="MEUG01000001">
    <property type="protein sequence ID" value="OGC27889.1"/>
    <property type="molecule type" value="Genomic_DNA"/>
</dbReference>
<comment type="caution">
    <text evidence="3">The sequence shown here is derived from an EMBL/GenBank/DDBJ whole genome shotgun (WGS) entry which is preliminary data.</text>
</comment>